<dbReference type="AlphaFoldDB" id="A0A7N2M3D0"/>
<organism evidence="2 3">
    <name type="scientific">Quercus lobata</name>
    <name type="common">Valley oak</name>
    <dbReference type="NCBI Taxonomy" id="97700"/>
    <lineage>
        <taxon>Eukaryota</taxon>
        <taxon>Viridiplantae</taxon>
        <taxon>Streptophyta</taxon>
        <taxon>Embryophyta</taxon>
        <taxon>Tracheophyta</taxon>
        <taxon>Spermatophyta</taxon>
        <taxon>Magnoliopsida</taxon>
        <taxon>eudicotyledons</taxon>
        <taxon>Gunneridae</taxon>
        <taxon>Pentapetalae</taxon>
        <taxon>rosids</taxon>
        <taxon>fabids</taxon>
        <taxon>Fagales</taxon>
        <taxon>Fagaceae</taxon>
        <taxon>Quercus</taxon>
    </lineage>
</organism>
<dbReference type="SMART" id="SM00256">
    <property type="entry name" value="FBOX"/>
    <property type="match status" value="1"/>
</dbReference>
<dbReference type="KEGG" id="qlo:115951520"/>
<dbReference type="SUPFAM" id="SSF81383">
    <property type="entry name" value="F-box domain"/>
    <property type="match status" value="1"/>
</dbReference>
<dbReference type="Pfam" id="PF07734">
    <property type="entry name" value="FBA_1"/>
    <property type="match status" value="1"/>
</dbReference>
<dbReference type="Gramene" id="QL07p009006:mrna">
    <property type="protein sequence ID" value="QL07p009006:mrna:CDS:1"/>
    <property type="gene ID" value="QL07p009006"/>
</dbReference>
<evidence type="ECO:0000313" key="2">
    <source>
        <dbReference type="EnsemblPlants" id="QL07p009006:mrna:CDS:1"/>
    </source>
</evidence>
<dbReference type="InterPro" id="IPR017451">
    <property type="entry name" value="F-box-assoc_interact_dom"/>
</dbReference>
<dbReference type="Gene3D" id="1.20.1280.50">
    <property type="match status" value="1"/>
</dbReference>
<reference evidence="2 3" key="1">
    <citation type="journal article" date="2016" name="G3 (Bethesda)">
        <title>First Draft Assembly and Annotation of the Genome of a California Endemic Oak Quercus lobata Nee (Fagaceae).</title>
        <authorList>
            <person name="Sork V.L."/>
            <person name="Fitz-Gibbon S.T."/>
            <person name="Puiu D."/>
            <person name="Crepeau M."/>
            <person name="Gugger P.F."/>
            <person name="Sherman R."/>
            <person name="Stevens K."/>
            <person name="Langley C.H."/>
            <person name="Pellegrini M."/>
            <person name="Salzberg S.L."/>
        </authorList>
    </citation>
    <scope>NUCLEOTIDE SEQUENCE [LARGE SCALE GENOMIC DNA]</scope>
    <source>
        <strain evidence="2 3">cv. SW786</strain>
    </source>
</reference>
<gene>
    <name evidence="2" type="primary">LOC115951520</name>
</gene>
<dbReference type="EMBL" id="LRBV02000007">
    <property type="status" value="NOT_ANNOTATED_CDS"/>
    <property type="molecule type" value="Genomic_DNA"/>
</dbReference>
<dbReference type="EnsemblPlants" id="QL07p009006:mrna">
    <property type="protein sequence ID" value="QL07p009006:mrna:CDS:1"/>
    <property type="gene ID" value="QL07p009006"/>
</dbReference>
<feature type="domain" description="F-box" evidence="1">
    <location>
        <begin position="10"/>
        <end position="50"/>
    </location>
</feature>
<dbReference type="RefSeq" id="XP_030924562.1">
    <property type="nucleotide sequence ID" value="XM_031068702.1"/>
</dbReference>
<dbReference type="GeneID" id="115951520"/>
<dbReference type="OrthoDB" id="1432367at2759"/>
<dbReference type="InParanoid" id="A0A7N2M3D0"/>
<dbReference type="InterPro" id="IPR006527">
    <property type="entry name" value="F-box-assoc_dom_typ1"/>
</dbReference>
<reference evidence="2" key="2">
    <citation type="submission" date="2021-01" db="UniProtKB">
        <authorList>
            <consortium name="EnsemblPlants"/>
        </authorList>
    </citation>
    <scope>IDENTIFICATION</scope>
</reference>
<dbReference type="PANTHER" id="PTHR31672">
    <property type="entry name" value="BNACNNG10540D PROTEIN"/>
    <property type="match status" value="1"/>
</dbReference>
<sequence>MSQSPLFQLLLDDLVYEILTWVPVKSLIRFRCVSKSWYSTITSHKFIKTHLDRAKSSSNNNNDYLLYKSQRMSSSPNELCTIVHNSDRTLSEISSFQIPDYFVYIVGFCNGMFLSADDDYDDYDHGHAVYLWNPSIRKYKKLPPSHFIHPFGHSDYCFTFGLAYHYQNNDYKILKLIYEYSPGEKVPPAEAEVYTLSTDSWRRFVISVVSSSGSRPLGSVDYLNESHLLFFNGALHSIACSEDYKFILSFDANDERFREILLPQNYLDGVSLLFEALAVFKGSLTLFVFGEALADKSNLCHLWVMKEYGVVESWTKKTIQRKEAAEFFDCIVDGTVKGECYTFWPFWKLSFDPESLNKEIFRIPNAGCIINATNFVESLVLLDGINISQE</sequence>
<dbReference type="InterPro" id="IPR050796">
    <property type="entry name" value="SCF_F-box_component"/>
</dbReference>
<dbReference type="InterPro" id="IPR036047">
    <property type="entry name" value="F-box-like_dom_sf"/>
</dbReference>
<protein>
    <recommendedName>
        <fullName evidence="1">F-box domain-containing protein</fullName>
    </recommendedName>
</protein>
<dbReference type="CDD" id="cd22157">
    <property type="entry name" value="F-box_AtFBW1-like"/>
    <property type="match status" value="1"/>
</dbReference>
<dbReference type="Pfam" id="PF00646">
    <property type="entry name" value="F-box"/>
    <property type="match status" value="1"/>
</dbReference>
<proteinExistence type="predicted"/>
<accession>A0A7N2M3D0</accession>
<dbReference type="Proteomes" id="UP000594261">
    <property type="component" value="Chromosome 7"/>
</dbReference>
<evidence type="ECO:0000259" key="1">
    <source>
        <dbReference type="SMART" id="SM00256"/>
    </source>
</evidence>
<evidence type="ECO:0000313" key="3">
    <source>
        <dbReference type="Proteomes" id="UP000594261"/>
    </source>
</evidence>
<keyword evidence="3" id="KW-1185">Reference proteome</keyword>
<dbReference type="NCBIfam" id="TIGR01640">
    <property type="entry name" value="F_box_assoc_1"/>
    <property type="match status" value="1"/>
</dbReference>
<dbReference type="PANTHER" id="PTHR31672:SF13">
    <property type="entry name" value="F-BOX PROTEIN CPR30-LIKE"/>
    <property type="match status" value="1"/>
</dbReference>
<dbReference type="OMA" id="NELCTIV"/>
<dbReference type="InterPro" id="IPR001810">
    <property type="entry name" value="F-box_dom"/>
</dbReference>
<name>A0A7N2M3D0_QUELO</name>